<dbReference type="AlphaFoldDB" id="A0A8K0THT9"/>
<evidence type="ECO:0000313" key="2">
    <source>
        <dbReference type="Proteomes" id="UP000813385"/>
    </source>
</evidence>
<dbReference type="EMBL" id="JAGPXD010000003">
    <property type="protein sequence ID" value="KAH7363652.1"/>
    <property type="molecule type" value="Genomic_DNA"/>
</dbReference>
<organism evidence="1 2">
    <name type="scientific">Plectosphaerella cucumerina</name>
    <dbReference type="NCBI Taxonomy" id="40658"/>
    <lineage>
        <taxon>Eukaryota</taxon>
        <taxon>Fungi</taxon>
        <taxon>Dikarya</taxon>
        <taxon>Ascomycota</taxon>
        <taxon>Pezizomycotina</taxon>
        <taxon>Sordariomycetes</taxon>
        <taxon>Hypocreomycetidae</taxon>
        <taxon>Glomerellales</taxon>
        <taxon>Plectosphaerellaceae</taxon>
        <taxon>Plectosphaerella</taxon>
    </lineage>
</organism>
<sequence length="217" mass="23345">MVLSGMFLATSSSSPSKSPISISSWPTKCSASSSRKFVNEVELRSLFDRTISWISKAAQPSSSLAVAIRMLDELRNNKFAPPSAARRNKINRSFSLSTTGGAPRPVQLAGKPGALDLQPPVMVQSWAWAASPPSVDHDELTALPSAAKKWPAVIRETRHAGFPPHVPETLVPRSGGQLGEPMLLLLVLNLTVLYIFPCLARLAPPAKLERSDLKDGA</sequence>
<comment type="caution">
    <text evidence="1">The sequence shown here is derived from an EMBL/GenBank/DDBJ whole genome shotgun (WGS) entry which is preliminary data.</text>
</comment>
<reference evidence="1" key="1">
    <citation type="journal article" date="2021" name="Nat. Commun.">
        <title>Genetic determinants of endophytism in the Arabidopsis root mycobiome.</title>
        <authorList>
            <person name="Mesny F."/>
            <person name="Miyauchi S."/>
            <person name="Thiergart T."/>
            <person name="Pickel B."/>
            <person name="Atanasova L."/>
            <person name="Karlsson M."/>
            <person name="Huettel B."/>
            <person name="Barry K.W."/>
            <person name="Haridas S."/>
            <person name="Chen C."/>
            <person name="Bauer D."/>
            <person name="Andreopoulos W."/>
            <person name="Pangilinan J."/>
            <person name="LaButti K."/>
            <person name="Riley R."/>
            <person name="Lipzen A."/>
            <person name="Clum A."/>
            <person name="Drula E."/>
            <person name="Henrissat B."/>
            <person name="Kohler A."/>
            <person name="Grigoriev I.V."/>
            <person name="Martin F.M."/>
            <person name="Hacquard S."/>
        </authorList>
    </citation>
    <scope>NUCLEOTIDE SEQUENCE</scope>
    <source>
        <strain evidence="1">MPI-CAGE-AT-0016</strain>
    </source>
</reference>
<proteinExistence type="predicted"/>
<accession>A0A8K0THT9</accession>
<gene>
    <name evidence="1" type="ORF">B0T11DRAFT_298885</name>
</gene>
<evidence type="ECO:0000313" key="1">
    <source>
        <dbReference type="EMBL" id="KAH7363652.1"/>
    </source>
</evidence>
<protein>
    <submittedName>
        <fullName evidence="1">Uncharacterized protein</fullName>
    </submittedName>
</protein>
<keyword evidence="2" id="KW-1185">Reference proteome</keyword>
<name>A0A8K0THT9_9PEZI</name>
<dbReference type="Proteomes" id="UP000813385">
    <property type="component" value="Unassembled WGS sequence"/>
</dbReference>